<feature type="compositionally biased region" description="Basic and acidic residues" evidence="1">
    <location>
        <begin position="314"/>
        <end position="325"/>
    </location>
</feature>
<evidence type="ECO:0008006" key="4">
    <source>
        <dbReference type="Google" id="ProtNLM"/>
    </source>
</evidence>
<evidence type="ECO:0000256" key="1">
    <source>
        <dbReference type="SAM" id="MobiDB-lite"/>
    </source>
</evidence>
<dbReference type="PROSITE" id="PS51257">
    <property type="entry name" value="PROKAR_LIPOPROTEIN"/>
    <property type="match status" value="1"/>
</dbReference>
<dbReference type="EMBL" id="SJPW01000015">
    <property type="protein sequence ID" value="TWU43655.1"/>
    <property type="molecule type" value="Genomic_DNA"/>
</dbReference>
<evidence type="ECO:0000313" key="3">
    <source>
        <dbReference type="Proteomes" id="UP000318288"/>
    </source>
</evidence>
<comment type="caution">
    <text evidence="2">The sequence shown here is derived from an EMBL/GenBank/DDBJ whole genome shotgun (WGS) entry which is preliminary data.</text>
</comment>
<protein>
    <recommendedName>
        <fullName evidence="4">Peptidase family M48</fullName>
    </recommendedName>
</protein>
<feature type="region of interest" description="Disordered" evidence="1">
    <location>
        <begin position="300"/>
        <end position="325"/>
    </location>
</feature>
<keyword evidence="3" id="KW-1185">Reference proteome</keyword>
<organism evidence="2 3">
    <name type="scientific">Rubripirellula tenax</name>
    <dbReference type="NCBI Taxonomy" id="2528015"/>
    <lineage>
        <taxon>Bacteria</taxon>
        <taxon>Pseudomonadati</taxon>
        <taxon>Planctomycetota</taxon>
        <taxon>Planctomycetia</taxon>
        <taxon>Pirellulales</taxon>
        <taxon>Pirellulaceae</taxon>
        <taxon>Rubripirellula</taxon>
    </lineage>
</organism>
<dbReference type="OrthoDB" id="9152633at2"/>
<sequence>MKSAGMNCCVIRFFGWLVCFLIVAGCDSQSEPLRAQHFGWRDGRRLTKLTAEAVDQVNRLSGDTWKLNYVDSSGSRPDTTGMPNTVPVLLVNGRSLKMDEVAFVSSDHSLIVVHEFGLEQMFRADNADSEPDSSSLAFILLHELGHISNGDAGVCEVFSVGSAEPNRTSTMQKERELQADLFAAEQIRIGLSQTSDLDRNMAAMMVDSGVSLLSTQATAAGTMARFGDLSRQGFWDLGYSHPNFEYRMKIVRNYIGSAGTSEELANQARQELEEFEQSRAGEGFRFPLWSKDDDANRSGLIYSKDKGSFGNPRNSEDASRETKIE</sequence>
<reference evidence="2 3" key="1">
    <citation type="submission" date="2019-02" db="EMBL/GenBank/DDBJ databases">
        <title>Deep-cultivation of Planctomycetes and their phenomic and genomic characterization uncovers novel biology.</title>
        <authorList>
            <person name="Wiegand S."/>
            <person name="Jogler M."/>
            <person name="Boedeker C."/>
            <person name="Pinto D."/>
            <person name="Vollmers J."/>
            <person name="Rivas-Marin E."/>
            <person name="Kohn T."/>
            <person name="Peeters S.H."/>
            <person name="Heuer A."/>
            <person name="Rast P."/>
            <person name="Oberbeckmann S."/>
            <person name="Bunk B."/>
            <person name="Jeske O."/>
            <person name="Meyerdierks A."/>
            <person name="Storesund J.E."/>
            <person name="Kallscheuer N."/>
            <person name="Luecker S."/>
            <person name="Lage O.M."/>
            <person name="Pohl T."/>
            <person name="Merkel B.J."/>
            <person name="Hornburger P."/>
            <person name="Mueller R.-W."/>
            <person name="Bruemmer F."/>
            <person name="Labrenz M."/>
            <person name="Spormann A.M."/>
            <person name="Op Den Camp H."/>
            <person name="Overmann J."/>
            <person name="Amann R."/>
            <person name="Jetten M.S.M."/>
            <person name="Mascher T."/>
            <person name="Medema M.H."/>
            <person name="Devos D.P."/>
            <person name="Kaster A.-K."/>
            <person name="Ovreas L."/>
            <person name="Rohde M."/>
            <person name="Galperin M.Y."/>
            <person name="Jogler C."/>
        </authorList>
    </citation>
    <scope>NUCLEOTIDE SEQUENCE [LARGE SCALE GENOMIC DNA]</scope>
    <source>
        <strain evidence="2 3">Poly51</strain>
    </source>
</reference>
<gene>
    <name evidence="2" type="ORF">Poly51_62340</name>
</gene>
<evidence type="ECO:0000313" key="2">
    <source>
        <dbReference type="EMBL" id="TWU43655.1"/>
    </source>
</evidence>
<dbReference type="AlphaFoldDB" id="A0A5C6E4Q4"/>
<name>A0A5C6E4Q4_9BACT</name>
<dbReference type="RefSeq" id="WP_146462555.1">
    <property type="nucleotide sequence ID" value="NZ_SJPW01000015.1"/>
</dbReference>
<dbReference type="Proteomes" id="UP000318288">
    <property type="component" value="Unassembled WGS sequence"/>
</dbReference>
<proteinExistence type="predicted"/>
<accession>A0A5C6E4Q4</accession>